<keyword evidence="7" id="KW-0408">Iron</keyword>
<evidence type="ECO:0000256" key="8">
    <source>
        <dbReference type="ARBA" id="ARBA00023014"/>
    </source>
</evidence>
<keyword evidence="8" id="KW-0411">Iron-sulfur</keyword>
<dbReference type="InterPro" id="IPR036010">
    <property type="entry name" value="2Fe-2S_ferredoxin-like_sf"/>
</dbReference>
<dbReference type="PROSITE" id="PS51384">
    <property type="entry name" value="FAD_FR"/>
    <property type="match status" value="1"/>
</dbReference>
<dbReference type="InterPro" id="IPR001433">
    <property type="entry name" value="OxRdtase_FAD/NAD-bd"/>
</dbReference>
<dbReference type="eggNOG" id="COG1018">
    <property type="taxonomic scope" value="Bacteria"/>
</dbReference>
<dbReference type="PANTHER" id="PTHR47354:SF8">
    <property type="entry name" value="1,2-PHENYLACETYL-COA EPOXIDASE, SUBUNIT E"/>
    <property type="match status" value="1"/>
</dbReference>
<dbReference type="InterPro" id="IPR039261">
    <property type="entry name" value="FNR_nucleotide-bd"/>
</dbReference>
<dbReference type="PROSITE" id="PS51085">
    <property type="entry name" value="2FE2S_FER_2"/>
    <property type="match status" value="1"/>
</dbReference>
<dbReference type="PRINTS" id="PR00410">
    <property type="entry name" value="PHEHYDRXLASE"/>
</dbReference>
<dbReference type="Gene3D" id="3.40.50.80">
    <property type="entry name" value="Nucleotide-binding domain of ferredoxin-NADP reductase (FNR) module"/>
    <property type="match status" value="1"/>
</dbReference>
<evidence type="ECO:0000259" key="10">
    <source>
        <dbReference type="PROSITE" id="PS51384"/>
    </source>
</evidence>
<dbReference type="STRING" id="1121927.GOHSU_30_00220"/>
<organism evidence="11 12">
    <name type="scientific">Gordonia hirsuta DSM 44140 = NBRC 16056</name>
    <dbReference type="NCBI Taxonomy" id="1121927"/>
    <lineage>
        <taxon>Bacteria</taxon>
        <taxon>Bacillati</taxon>
        <taxon>Actinomycetota</taxon>
        <taxon>Actinomycetes</taxon>
        <taxon>Mycobacteriales</taxon>
        <taxon>Gordoniaceae</taxon>
        <taxon>Gordonia</taxon>
    </lineage>
</organism>
<dbReference type="RefSeq" id="WP_005941553.1">
    <property type="nucleotide sequence ID" value="NZ_ATVK01000054.1"/>
</dbReference>
<dbReference type="Pfam" id="PF00970">
    <property type="entry name" value="FAD_binding_6"/>
    <property type="match status" value="1"/>
</dbReference>
<keyword evidence="6" id="KW-0560">Oxidoreductase</keyword>
<dbReference type="EMBL" id="BANT01000030">
    <property type="protein sequence ID" value="GAC58098.1"/>
    <property type="molecule type" value="Genomic_DNA"/>
</dbReference>
<keyword evidence="2" id="KW-0285">Flavoprotein</keyword>
<dbReference type="SUPFAM" id="SSF52343">
    <property type="entry name" value="Ferredoxin reductase-like, C-terminal NADP-linked domain"/>
    <property type="match status" value="1"/>
</dbReference>
<evidence type="ECO:0000256" key="2">
    <source>
        <dbReference type="ARBA" id="ARBA00022630"/>
    </source>
</evidence>
<name>L7LDI4_9ACTN</name>
<dbReference type="InterPro" id="IPR012675">
    <property type="entry name" value="Beta-grasp_dom_sf"/>
</dbReference>
<keyword evidence="3" id="KW-0001">2Fe-2S</keyword>
<dbReference type="Gene3D" id="3.10.20.30">
    <property type="match status" value="1"/>
</dbReference>
<keyword evidence="4" id="KW-0479">Metal-binding</keyword>
<dbReference type="SUPFAM" id="SSF54292">
    <property type="entry name" value="2Fe-2S ferredoxin-like"/>
    <property type="match status" value="1"/>
</dbReference>
<dbReference type="InterPro" id="IPR001709">
    <property type="entry name" value="Flavoprot_Pyr_Nucl_cyt_Rdtase"/>
</dbReference>
<evidence type="ECO:0000256" key="6">
    <source>
        <dbReference type="ARBA" id="ARBA00023002"/>
    </source>
</evidence>
<dbReference type="InterPro" id="IPR008333">
    <property type="entry name" value="Cbr1-like_FAD-bd_dom"/>
</dbReference>
<evidence type="ECO:0000259" key="9">
    <source>
        <dbReference type="PROSITE" id="PS51085"/>
    </source>
</evidence>
<evidence type="ECO:0000313" key="12">
    <source>
        <dbReference type="Proteomes" id="UP000053405"/>
    </source>
</evidence>
<feature type="domain" description="2Fe-2S ferredoxin-type" evidence="9">
    <location>
        <begin position="265"/>
        <end position="354"/>
    </location>
</feature>
<evidence type="ECO:0000256" key="7">
    <source>
        <dbReference type="ARBA" id="ARBA00023004"/>
    </source>
</evidence>
<dbReference type="GO" id="GO:0046872">
    <property type="term" value="F:metal ion binding"/>
    <property type="evidence" value="ECO:0007669"/>
    <property type="project" value="UniProtKB-KW"/>
</dbReference>
<dbReference type="GO" id="GO:0051537">
    <property type="term" value="F:2 iron, 2 sulfur cluster binding"/>
    <property type="evidence" value="ECO:0007669"/>
    <property type="project" value="UniProtKB-KW"/>
</dbReference>
<evidence type="ECO:0000256" key="3">
    <source>
        <dbReference type="ARBA" id="ARBA00022714"/>
    </source>
</evidence>
<dbReference type="Proteomes" id="UP000053405">
    <property type="component" value="Unassembled WGS sequence"/>
</dbReference>
<accession>L7LDI4</accession>
<evidence type="ECO:0000256" key="1">
    <source>
        <dbReference type="ARBA" id="ARBA00001974"/>
    </source>
</evidence>
<dbReference type="CDD" id="cd00207">
    <property type="entry name" value="fer2"/>
    <property type="match status" value="1"/>
</dbReference>
<dbReference type="InterPro" id="IPR017927">
    <property type="entry name" value="FAD-bd_FR_type"/>
</dbReference>
<dbReference type="SUPFAM" id="SSF63380">
    <property type="entry name" value="Riboflavin synthase domain-like"/>
    <property type="match status" value="1"/>
</dbReference>
<dbReference type="PANTHER" id="PTHR47354">
    <property type="entry name" value="NADH OXIDOREDUCTASE HCR"/>
    <property type="match status" value="1"/>
</dbReference>
<gene>
    <name evidence="11" type="primary">kshB</name>
    <name evidence="11" type="ORF">GOHSU_30_00220</name>
</gene>
<dbReference type="OrthoDB" id="9796486at2"/>
<evidence type="ECO:0000256" key="4">
    <source>
        <dbReference type="ARBA" id="ARBA00022723"/>
    </source>
</evidence>
<dbReference type="InterPro" id="IPR001041">
    <property type="entry name" value="2Fe-2S_ferredoxin-type"/>
</dbReference>
<dbReference type="Gene3D" id="2.40.30.10">
    <property type="entry name" value="Translation factors"/>
    <property type="match status" value="1"/>
</dbReference>
<reference evidence="11 12" key="1">
    <citation type="submission" date="2012-12" db="EMBL/GenBank/DDBJ databases">
        <title>Whole genome shotgun sequence of Gordonia hirsuta NBRC 16056.</title>
        <authorList>
            <person name="Isaki-Nakamura S."/>
            <person name="Hosoyama A."/>
            <person name="Tsuchikane K."/>
            <person name="Katsumata H."/>
            <person name="Baba S."/>
            <person name="Yamazaki S."/>
            <person name="Fujita N."/>
        </authorList>
    </citation>
    <scope>NUCLEOTIDE SEQUENCE [LARGE SCALE GENOMIC DNA]</scope>
    <source>
        <strain evidence="11 12">NBRC 16056</strain>
    </source>
</reference>
<dbReference type="PROSITE" id="PS00197">
    <property type="entry name" value="2FE2S_FER_1"/>
    <property type="match status" value="1"/>
</dbReference>
<dbReference type="PRINTS" id="PR00371">
    <property type="entry name" value="FPNCR"/>
</dbReference>
<dbReference type="GO" id="GO:0050660">
    <property type="term" value="F:flavin adenine dinucleotide binding"/>
    <property type="evidence" value="ECO:0007669"/>
    <property type="project" value="TreeGrafter"/>
</dbReference>
<evidence type="ECO:0000256" key="5">
    <source>
        <dbReference type="ARBA" id="ARBA00022827"/>
    </source>
</evidence>
<dbReference type="CDD" id="cd06214">
    <property type="entry name" value="PA_degradation_oxidoreductase_like"/>
    <property type="match status" value="1"/>
</dbReference>
<dbReference type="Pfam" id="PF00111">
    <property type="entry name" value="Fer2"/>
    <property type="match status" value="1"/>
</dbReference>
<keyword evidence="5" id="KW-0274">FAD</keyword>
<proteinExistence type="predicted"/>
<dbReference type="GO" id="GO:0016491">
    <property type="term" value="F:oxidoreductase activity"/>
    <property type="evidence" value="ECO:0007669"/>
    <property type="project" value="UniProtKB-KW"/>
</dbReference>
<evidence type="ECO:0000313" key="11">
    <source>
        <dbReference type="EMBL" id="GAC58098.1"/>
    </source>
</evidence>
<dbReference type="InterPro" id="IPR006058">
    <property type="entry name" value="2Fe2S_fd_BS"/>
</dbReference>
<comment type="cofactor">
    <cofactor evidence="1">
        <name>FAD</name>
        <dbReference type="ChEBI" id="CHEBI:57692"/>
    </cofactor>
</comment>
<feature type="domain" description="FAD-binding FR-type" evidence="10">
    <location>
        <begin position="14"/>
        <end position="119"/>
    </location>
</feature>
<dbReference type="InterPro" id="IPR050415">
    <property type="entry name" value="MRET"/>
</dbReference>
<sequence length="354" mass="38148">MSSEVGVVTRAANTHVQVLEVLEVIVETSSAVSIVLAVPDRLVSRFRYQPGQFLTVQIPRGDGHVARCYSLSSSPHLDEQLIITVKRIDGGYASNWLCDNVKRGDRLTVLSPSGKFIPRSLHQDILLLGAGSGATPLLSIAKSALIGGSGAVYFYYANRTVSDTIFAAELEDMMIEFPDRFTVEYRYDDTDGVPTVDDLAERLVPYRKFDAYLCGPQGFMEVARGGMTSAGMDSTHLHTEIYQSLSGDPFADIVIPEFDEGADSASVQVEVGGAAHELAWPREARLLDVLLSKGIDAPYSCREGACSACACTVVSGDVRMLANDTLVDADLAAGLTLACQAVPVSDEIRVVFDQ</sequence>
<dbReference type="InterPro" id="IPR017938">
    <property type="entry name" value="Riboflavin_synthase-like_b-brl"/>
</dbReference>
<keyword evidence="12" id="KW-1185">Reference proteome</keyword>
<comment type="caution">
    <text evidence="11">The sequence shown here is derived from an EMBL/GenBank/DDBJ whole genome shotgun (WGS) entry which is preliminary data.</text>
</comment>
<protein>
    <submittedName>
        <fullName evidence="11">3-ketosteroid-9-alpha-hydroxylase reductase subunit</fullName>
    </submittedName>
</protein>
<dbReference type="AlphaFoldDB" id="L7LDI4"/>
<dbReference type="Pfam" id="PF00175">
    <property type="entry name" value="NAD_binding_1"/>
    <property type="match status" value="1"/>
</dbReference>